<evidence type="ECO:0000256" key="1">
    <source>
        <dbReference type="ARBA" id="ARBA00004141"/>
    </source>
</evidence>
<reference evidence="10 11" key="1">
    <citation type="submission" date="2013-11" db="EMBL/GenBank/DDBJ databases">
        <title>Genome sequencing of Stegodyphus mimosarum.</title>
        <authorList>
            <person name="Bechsgaard J."/>
        </authorList>
    </citation>
    <scope>NUCLEOTIDE SEQUENCE [LARGE SCALE GENOMIC DNA]</scope>
</reference>
<dbReference type="UniPathway" id="UPA00222"/>
<name>A0A087U238_STEMI</name>
<dbReference type="OMA" id="MSTEWIF"/>
<gene>
    <name evidence="10" type="ORF">X975_15212</name>
</gene>
<evidence type="ECO:0000256" key="8">
    <source>
        <dbReference type="SAM" id="Phobius"/>
    </source>
</evidence>
<dbReference type="PROSITE" id="PS50922">
    <property type="entry name" value="TLC"/>
    <property type="match status" value="1"/>
</dbReference>
<evidence type="ECO:0000259" key="9">
    <source>
        <dbReference type="PROSITE" id="PS50922"/>
    </source>
</evidence>
<keyword evidence="5 8" id="KW-1133">Transmembrane helix</keyword>
<evidence type="ECO:0000256" key="5">
    <source>
        <dbReference type="ARBA" id="ARBA00022989"/>
    </source>
</evidence>
<evidence type="ECO:0000256" key="6">
    <source>
        <dbReference type="ARBA" id="ARBA00023136"/>
    </source>
</evidence>
<keyword evidence="4 7" id="KW-0812">Transmembrane</keyword>
<dbReference type="InterPro" id="IPR016439">
    <property type="entry name" value="Lag1/Lac1-like"/>
</dbReference>
<dbReference type="PANTHER" id="PTHR12560:SF58">
    <property type="entry name" value="CERAMIDE SYNTHASE 1"/>
    <property type="match status" value="1"/>
</dbReference>
<dbReference type="GO" id="GO:0046513">
    <property type="term" value="P:ceramide biosynthetic process"/>
    <property type="evidence" value="ECO:0007669"/>
    <property type="project" value="InterPro"/>
</dbReference>
<evidence type="ECO:0000256" key="3">
    <source>
        <dbReference type="ARBA" id="ARBA00004991"/>
    </source>
</evidence>
<evidence type="ECO:0000256" key="4">
    <source>
        <dbReference type="ARBA" id="ARBA00022692"/>
    </source>
</evidence>
<evidence type="ECO:0000313" key="11">
    <source>
        <dbReference type="Proteomes" id="UP000054359"/>
    </source>
</evidence>
<feature type="transmembrane region" description="Helical" evidence="8">
    <location>
        <begin position="48"/>
        <end position="69"/>
    </location>
</feature>
<dbReference type="STRING" id="407821.A0A087U238"/>
<organism evidence="10 11">
    <name type="scientific">Stegodyphus mimosarum</name>
    <name type="common">African social velvet spider</name>
    <dbReference type="NCBI Taxonomy" id="407821"/>
    <lineage>
        <taxon>Eukaryota</taxon>
        <taxon>Metazoa</taxon>
        <taxon>Ecdysozoa</taxon>
        <taxon>Arthropoda</taxon>
        <taxon>Chelicerata</taxon>
        <taxon>Arachnida</taxon>
        <taxon>Araneae</taxon>
        <taxon>Araneomorphae</taxon>
        <taxon>Entelegynae</taxon>
        <taxon>Eresoidea</taxon>
        <taxon>Eresidae</taxon>
        <taxon>Stegodyphus</taxon>
    </lineage>
</organism>
<dbReference type="PANTHER" id="PTHR12560">
    <property type="entry name" value="LONGEVITY ASSURANCE FACTOR 1 LAG1"/>
    <property type="match status" value="1"/>
</dbReference>
<feature type="domain" description="TLC" evidence="9">
    <location>
        <begin position="93"/>
        <end position="192"/>
    </location>
</feature>
<accession>A0A087U238</accession>
<dbReference type="GO" id="GO:0050291">
    <property type="term" value="F:sphingosine N-acyltransferase activity"/>
    <property type="evidence" value="ECO:0007669"/>
    <property type="project" value="InterPro"/>
</dbReference>
<feature type="transmembrane region" description="Helical" evidence="8">
    <location>
        <begin position="145"/>
        <end position="166"/>
    </location>
</feature>
<dbReference type="EMBL" id="KK117787">
    <property type="protein sequence ID" value="KFM71427.1"/>
    <property type="molecule type" value="Genomic_DNA"/>
</dbReference>
<evidence type="ECO:0000313" key="10">
    <source>
        <dbReference type="EMBL" id="KFM71427.1"/>
    </source>
</evidence>
<comment type="pathway">
    <text evidence="2">Lipid metabolism; sphingolipid metabolism.</text>
</comment>
<dbReference type="OrthoDB" id="537032at2759"/>
<comment type="subcellular location">
    <subcellularLocation>
        <location evidence="1">Membrane</location>
        <topology evidence="1">Multi-pass membrane protein</topology>
    </subcellularLocation>
</comment>
<dbReference type="GO" id="GO:0016020">
    <property type="term" value="C:membrane"/>
    <property type="evidence" value="ECO:0007669"/>
    <property type="project" value="UniProtKB-SubCell"/>
</dbReference>
<keyword evidence="6 7" id="KW-0472">Membrane</keyword>
<protein>
    <submittedName>
        <fullName evidence="10">Ceramide synthase 1</fullName>
    </submittedName>
</protein>
<evidence type="ECO:0000256" key="7">
    <source>
        <dbReference type="PROSITE-ProRule" id="PRU00205"/>
    </source>
</evidence>
<dbReference type="InterPro" id="IPR006634">
    <property type="entry name" value="TLC-dom"/>
</dbReference>
<proteinExistence type="predicted"/>
<comment type="pathway">
    <text evidence="3">Sphingolipid metabolism.</text>
</comment>
<dbReference type="Pfam" id="PF03798">
    <property type="entry name" value="TRAM_LAG1_CLN8"/>
    <property type="match status" value="1"/>
</dbReference>
<evidence type="ECO:0000256" key="2">
    <source>
        <dbReference type="ARBA" id="ARBA00004760"/>
    </source>
</evidence>
<keyword evidence="11" id="KW-1185">Reference proteome</keyword>
<dbReference type="Proteomes" id="UP000054359">
    <property type="component" value="Unassembled WGS sequence"/>
</dbReference>
<feature type="transmembrane region" description="Helical" evidence="8">
    <location>
        <begin position="102"/>
        <end position="125"/>
    </location>
</feature>
<sequence>MAALDTDWEDFPSYSDLARGIQEFLAKTYQETFIEKREHLSIESTWSYYNFSSFDITLVVLLSIVWSVLRYMSTEWIFKPLAHHYALTPTNQRKMPESAWKFVFYLCAWSYTCYVVILSGNYKFFQKPSTVWENWNLADAPPMDIYFMYMAQCGFYLHSLYATLFLDTWRKDSFVMMIHHILTLGLISISYS</sequence>
<dbReference type="AlphaFoldDB" id="A0A087U238"/>
<feature type="non-terminal residue" evidence="10">
    <location>
        <position position="192"/>
    </location>
</feature>